<comment type="caution">
    <text evidence="5">The sequence shown here is derived from an EMBL/GenBank/DDBJ whole genome shotgun (WGS) entry which is preliminary data.</text>
</comment>
<dbReference type="PROSITE" id="PS50600">
    <property type="entry name" value="ULP_PROTEASE"/>
    <property type="match status" value="1"/>
</dbReference>
<evidence type="ECO:0000256" key="1">
    <source>
        <dbReference type="ARBA" id="ARBA00005234"/>
    </source>
</evidence>
<name>A0AAD6Y8A2_9AGAR</name>
<dbReference type="GO" id="GO:0008234">
    <property type="term" value="F:cysteine-type peptidase activity"/>
    <property type="evidence" value="ECO:0007669"/>
    <property type="project" value="InterPro"/>
</dbReference>
<dbReference type="SUPFAM" id="SSF54001">
    <property type="entry name" value="Cysteine proteinases"/>
    <property type="match status" value="1"/>
</dbReference>
<sequence length="429" mass="48794">MRDLKINIRKRAVGTFYEWETLDRAVSGRREALGTKLHQQTRRAILRRQPALLRAINKFNDYCGEFERLRLAGCKIPVPTPLSTQLNGLRNDPALHEDVWITPSSSSIPRWLDDDDVHEGIRSVRVLDRCVEEGRRLSLEQVNMHQWLTQEFAIVTWAMETCTGAYFLLQAYYGSQYYYTRSASCSPTSRALGVATNSRVVLGTGAPTSLSSDLSELEGHLFDDSEAQTAQLAVEDIVALDPEMISDDEAPNVIQEILADSDDDEETSGIDGATVKFKIDWQQVCAMSAGFGWHLLSDDLDRLRNPRWLNNFCINGVAGALLGLLGHPTAVTADVANRCAVLNSFDLHRVRYKASDAVLWHHLAPTRYWDKSVWLIPIHRRSPQHWVLVVVFVKEQQLFFFDSFSQKEGWHADLRVRSFRFHHMQLIAT</sequence>
<organism evidence="5 6">
    <name type="scientific">Mycena pura</name>
    <dbReference type="NCBI Taxonomy" id="153505"/>
    <lineage>
        <taxon>Eukaryota</taxon>
        <taxon>Fungi</taxon>
        <taxon>Dikarya</taxon>
        <taxon>Basidiomycota</taxon>
        <taxon>Agaricomycotina</taxon>
        <taxon>Agaricomycetes</taxon>
        <taxon>Agaricomycetidae</taxon>
        <taxon>Agaricales</taxon>
        <taxon>Marasmiineae</taxon>
        <taxon>Mycenaceae</taxon>
        <taxon>Mycena</taxon>
    </lineage>
</organism>
<evidence type="ECO:0000256" key="2">
    <source>
        <dbReference type="ARBA" id="ARBA00022670"/>
    </source>
</evidence>
<evidence type="ECO:0000313" key="6">
    <source>
        <dbReference type="Proteomes" id="UP001219525"/>
    </source>
</evidence>
<dbReference type="InterPro" id="IPR003653">
    <property type="entry name" value="Peptidase_C48_C"/>
</dbReference>
<evidence type="ECO:0000256" key="3">
    <source>
        <dbReference type="ARBA" id="ARBA00022801"/>
    </source>
</evidence>
<dbReference type="AlphaFoldDB" id="A0AAD6Y8A2"/>
<comment type="similarity">
    <text evidence="1">Belongs to the peptidase C48 family.</text>
</comment>
<dbReference type="EMBL" id="JARJCW010000069">
    <property type="protein sequence ID" value="KAJ7199119.1"/>
    <property type="molecule type" value="Genomic_DNA"/>
</dbReference>
<protein>
    <recommendedName>
        <fullName evidence="4">Ubiquitin-like protease family profile domain-containing protein</fullName>
    </recommendedName>
</protein>
<keyword evidence="6" id="KW-1185">Reference proteome</keyword>
<feature type="domain" description="Ubiquitin-like protease family profile" evidence="4">
    <location>
        <begin position="293"/>
        <end position="429"/>
    </location>
</feature>
<proteinExistence type="inferred from homology"/>
<dbReference type="Pfam" id="PF02902">
    <property type="entry name" value="Peptidase_C48"/>
    <property type="match status" value="1"/>
</dbReference>
<dbReference type="InterPro" id="IPR038765">
    <property type="entry name" value="Papain-like_cys_pep_sf"/>
</dbReference>
<gene>
    <name evidence="5" type="ORF">GGX14DRAFT_373277</name>
</gene>
<dbReference type="Proteomes" id="UP001219525">
    <property type="component" value="Unassembled WGS sequence"/>
</dbReference>
<dbReference type="Gene3D" id="3.40.395.10">
    <property type="entry name" value="Adenoviral Proteinase, Chain A"/>
    <property type="match status" value="1"/>
</dbReference>
<dbReference type="GO" id="GO:0019783">
    <property type="term" value="F:ubiquitin-like protein peptidase activity"/>
    <property type="evidence" value="ECO:0007669"/>
    <property type="project" value="UniProtKB-ARBA"/>
</dbReference>
<keyword evidence="2" id="KW-0645">Protease</keyword>
<evidence type="ECO:0000259" key="4">
    <source>
        <dbReference type="PROSITE" id="PS50600"/>
    </source>
</evidence>
<accession>A0AAD6Y8A2</accession>
<reference evidence="5" key="1">
    <citation type="submission" date="2023-03" db="EMBL/GenBank/DDBJ databases">
        <title>Massive genome expansion in bonnet fungi (Mycena s.s.) driven by repeated elements and novel gene families across ecological guilds.</title>
        <authorList>
            <consortium name="Lawrence Berkeley National Laboratory"/>
            <person name="Harder C.B."/>
            <person name="Miyauchi S."/>
            <person name="Viragh M."/>
            <person name="Kuo A."/>
            <person name="Thoen E."/>
            <person name="Andreopoulos B."/>
            <person name="Lu D."/>
            <person name="Skrede I."/>
            <person name="Drula E."/>
            <person name="Henrissat B."/>
            <person name="Morin E."/>
            <person name="Kohler A."/>
            <person name="Barry K."/>
            <person name="LaButti K."/>
            <person name="Morin E."/>
            <person name="Salamov A."/>
            <person name="Lipzen A."/>
            <person name="Mereny Z."/>
            <person name="Hegedus B."/>
            <person name="Baldrian P."/>
            <person name="Stursova M."/>
            <person name="Weitz H."/>
            <person name="Taylor A."/>
            <person name="Grigoriev I.V."/>
            <person name="Nagy L.G."/>
            <person name="Martin F."/>
            <person name="Kauserud H."/>
        </authorList>
    </citation>
    <scope>NUCLEOTIDE SEQUENCE</scope>
    <source>
        <strain evidence="5">9144</strain>
    </source>
</reference>
<dbReference type="GO" id="GO:0006508">
    <property type="term" value="P:proteolysis"/>
    <property type="evidence" value="ECO:0007669"/>
    <property type="project" value="UniProtKB-KW"/>
</dbReference>
<evidence type="ECO:0000313" key="5">
    <source>
        <dbReference type="EMBL" id="KAJ7199119.1"/>
    </source>
</evidence>
<keyword evidence="3" id="KW-0378">Hydrolase</keyword>